<keyword evidence="5 19" id="KW-0540">Nuclease</keyword>
<keyword evidence="17 19" id="KW-0511">Multifunctional enzyme</keyword>
<dbReference type="InterPro" id="IPR014808">
    <property type="entry name" value="DNA_replication_fac_Dna2_N"/>
</dbReference>
<evidence type="ECO:0000256" key="10">
    <source>
        <dbReference type="ARBA" id="ARBA00022806"/>
    </source>
</evidence>
<dbReference type="CDD" id="cd18041">
    <property type="entry name" value="DEXXQc_DNA2"/>
    <property type="match status" value="1"/>
</dbReference>
<dbReference type="InterPro" id="IPR027417">
    <property type="entry name" value="P-loop_NTPase"/>
</dbReference>
<dbReference type="EC" id="3.6.4.12" evidence="19"/>
<dbReference type="EMBL" id="FN653025">
    <property type="protein sequence ID" value="CBY18458.1"/>
    <property type="molecule type" value="Genomic_DNA"/>
</dbReference>
<evidence type="ECO:0000259" key="22">
    <source>
        <dbReference type="Pfam" id="PF13086"/>
    </source>
</evidence>
<evidence type="ECO:0000256" key="1">
    <source>
        <dbReference type="ARBA" id="ARBA00001966"/>
    </source>
</evidence>
<dbReference type="GO" id="GO:0017108">
    <property type="term" value="F:5'-flap endonuclease activity"/>
    <property type="evidence" value="ECO:0007669"/>
    <property type="project" value="UniProtKB-UniRule"/>
</dbReference>
<keyword evidence="8 19" id="KW-0227">DNA damage</keyword>
<feature type="domain" description="DNA2/NAM7 helicase helicase" evidence="22">
    <location>
        <begin position="626"/>
        <end position="725"/>
    </location>
</feature>
<name>E4X589_OIKDI</name>
<dbReference type="OrthoDB" id="306218at2759"/>
<dbReference type="AlphaFoldDB" id="E4X589"/>
<comment type="subcellular location">
    <subcellularLocation>
        <location evidence="19">Nucleus</location>
    </subcellularLocation>
    <subcellularLocation>
        <location evidence="19">Chromosome</location>
    </subcellularLocation>
</comment>
<feature type="domain" description="DNA replication factor Dna2 N-terminal" evidence="21">
    <location>
        <begin position="104"/>
        <end position="284"/>
    </location>
</feature>
<dbReference type="GO" id="GO:0017116">
    <property type="term" value="F:single-stranded DNA helicase activity"/>
    <property type="evidence" value="ECO:0007669"/>
    <property type="project" value="UniProtKB-UniRule"/>
</dbReference>
<keyword evidence="9 19" id="KW-0378">Hydrolase</keyword>
<evidence type="ECO:0000256" key="7">
    <source>
        <dbReference type="ARBA" id="ARBA00022741"/>
    </source>
</evidence>
<dbReference type="GO" id="GO:0005634">
    <property type="term" value="C:nucleus"/>
    <property type="evidence" value="ECO:0007669"/>
    <property type="project" value="UniProtKB-SubCell"/>
</dbReference>
<dbReference type="Proteomes" id="UP000001307">
    <property type="component" value="Unassembled WGS sequence"/>
</dbReference>
<gene>
    <name evidence="24" type="ORF">GSOID_T00002320001</name>
</gene>
<evidence type="ECO:0000256" key="18">
    <source>
        <dbReference type="ARBA" id="ARBA00047995"/>
    </source>
</evidence>
<sequence>MELFDDEIEHQSTVQPKDEAMPTQEDPKTPEKDSNSDFDDDDFDFDELALASQTQTQRELSSANFKGRGTVVELWGSEHVIVEKADGEFFKIKTDPDWYLQVNDIVHGPPDFGSVIVAHSDNLISSTNVATAAKCPREAVLGDRFRDAEYGSRGSVRMLIGTILHEVFQELLTESIKGRIITVEKITNEFKKVAANFVEDIMLAGSDVDAVVKESECYFPMISSLLKGLCQTGFDTKLQFASTSNPNRTDHEDSKIKIEAVPDIEENLWEPRLGIKGKIDITAKIDAMNLGNGKRKKLVTPIELKSGRGDQLIQEHRIQTQLYGAVHAIRGNQQYQKTTGLVCYIKTGKVFSVPVKKIEIDTIMERRNVVAGYLRRPLKEEDEDYRPLPPLIPDGRRCEFCFKRSLCSFWSKVEGLTHEDAKTQEVFEKEQEHVSPELLKYVTKWTRLGLLEQKNINRKLRGKEIWNNKEDEKSMLKGLESHGPPVRSGNRWKTLFKLPFTKNWPFDLGQSVYFSHGERLAVASGWVTRLNPSKGLKSRGIVELSLNQCLPPQKDYQVNLGKGAGGGNFDTTLWLGNLMLYASPYGEKLQKILLNPPTFRKSVKQNFPETYDFARDTLKKALTGRLNVHQKKAIKLALEAKSYSLIQGFPGSGKTSVIIELIRILLALGKRVLITSHTHSAVDNILARLLPKMSKQQVRETIRIGADKKIDITLHHISEETRLANCKTNEDYQNVYEKARLVAGTCMGVSRHAVFTGGPVDYAIVDEAGQVSEPIVLGALVHSSKFILVGDPCQLPPLIHSRSAKQNGAQISLMERLSKSYPDSLRQLQIQYRFNNDITALANHLIYEGKMISGEKNGDQTLLSVHKEWKFSESQVWLNDAIDPSKTITFIDTSAKLGLENKIEGRGYTNPTEVDIVKYLVKRLNVMKVKKDCIGIIAPYRAQIELLREKLESEEGVEIDTVDKFQGRENKIIIISFVRSIPDLDVDKVNSELLESVNRINVACTRAQYKLIFVGCKKTIQKIDITNKLVSFLEKNKNITKLAPDEFPH</sequence>
<evidence type="ECO:0000256" key="3">
    <source>
        <dbReference type="ARBA" id="ARBA00022485"/>
    </source>
</evidence>
<dbReference type="GO" id="GO:0003677">
    <property type="term" value="F:DNA binding"/>
    <property type="evidence" value="ECO:0007669"/>
    <property type="project" value="UniProtKB-UniRule"/>
</dbReference>
<dbReference type="GO" id="GO:0071932">
    <property type="term" value="P:replication fork reversal"/>
    <property type="evidence" value="ECO:0007669"/>
    <property type="project" value="TreeGrafter"/>
</dbReference>
<keyword evidence="13 19" id="KW-0411">Iron-sulfur</keyword>
<dbReference type="InParanoid" id="E4X589"/>
<dbReference type="Pfam" id="PF13087">
    <property type="entry name" value="AAA_12"/>
    <property type="match status" value="1"/>
</dbReference>
<evidence type="ECO:0000256" key="8">
    <source>
        <dbReference type="ARBA" id="ARBA00022763"/>
    </source>
</evidence>
<reference evidence="24" key="1">
    <citation type="journal article" date="2010" name="Science">
        <title>Plasticity of animal genome architecture unmasked by rapid evolution of a pelagic tunicate.</title>
        <authorList>
            <person name="Denoeud F."/>
            <person name="Henriet S."/>
            <person name="Mungpakdee S."/>
            <person name="Aury J.M."/>
            <person name="Da Silva C."/>
            <person name="Brinkmann H."/>
            <person name="Mikhaleva J."/>
            <person name="Olsen L.C."/>
            <person name="Jubin C."/>
            <person name="Canestro C."/>
            <person name="Bouquet J.M."/>
            <person name="Danks G."/>
            <person name="Poulain J."/>
            <person name="Campsteijn C."/>
            <person name="Adamski M."/>
            <person name="Cross I."/>
            <person name="Yadetie F."/>
            <person name="Muffato M."/>
            <person name="Louis A."/>
            <person name="Butcher S."/>
            <person name="Tsagkogeorga G."/>
            <person name="Konrad A."/>
            <person name="Singh S."/>
            <person name="Jensen M.F."/>
            <person name="Cong E.H."/>
            <person name="Eikeseth-Otteraa H."/>
            <person name="Noel B."/>
            <person name="Anthouard V."/>
            <person name="Porcel B.M."/>
            <person name="Kachouri-Lafond R."/>
            <person name="Nishino A."/>
            <person name="Ugolini M."/>
            <person name="Chourrout P."/>
            <person name="Nishida H."/>
            <person name="Aasland R."/>
            <person name="Huzurbazar S."/>
            <person name="Westhof E."/>
            <person name="Delsuc F."/>
            <person name="Lehrach H."/>
            <person name="Reinhardt R."/>
            <person name="Weissenbach J."/>
            <person name="Roy S.W."/>
            <person name="Artiguenave F."/>
            <person name="Postlethwait J.H."/>
            <person name="Manak J.R."/>
            <person name="Thompson E.M."/>
            <person name="Jaillon O."/>
            <person name="Du Pasquier L."/>
            <person name="Boudinot P."/>
            <person name="Liberles D.A."/>
            <person name="Volff J.N."/>
            <person name="Philippe H."/>
            <person name="Lenhard B."/>
            <person name="Roest Crollius H."/>
            <person name="Wincker P."/>
            <person name="Chourrout D."/>
        </authorList>
    </citation>
    <scope>NUCLEOTIDE SEQUENCE [LARGE SCALE GENOMIC DNA]</scope>
</reference>
<dbReference type="Gene3D" id="3.90.320.10">
    <property type="match status" value="1"/>
</dbReference>
<dbReference type="FunCoup" id="E4X589">
    <property type="interactions" value="219"/>
</dbReference>
<comment type="similarity">
    <text evidence="2 19">Belongs to the DNA2/NAM7 helicase family.</text>
</comment>
<evidence type="ECO:0000256" key="4">
    <source>
        <dbReference type="ARBA" id="ARBA00022705"/>
    </source>
</evidence>
<dbReference type="PANTHER" id="PTHR10887:SF433">
    <property type="entry name" value="DNA REPLICATION ATP-DEPENDENT HELICASE_NUCLEASE DNA2"/>
    <property type="match status" value="1"/>
</dbReference>
<dbReference type="GO" id="GO:0005524">
    <property type="term" value="F:ATP binding"/>
    <property type="evidence" value="ECO:0007669"/>
    <property type="project" value="UniProtKB-UniRule"/>
</dbReference>
<keyword evidence="15 19" id="KW-0234">DNA repair</keyword>
<evidence type="ECO:0000256" key="12">
    <source>
        <dbReference type="ARBA" id="ARBA00023004"/>
    </source>
</evidence>
<protein>
    <recommendedName>
        <fullName evidence="19">DNA replication ATP-dependent helicase/nuclease</fullName>
        <ecNumber evidence="19">3.1.-.-</ecNumber>
        <ecNumber evidence="19">3.6.4.12</ecNumber>
    </recommendedName>
</protein>
<keyword evidence="10 19" id="KW-0347">Helicase</keyword>
<proteinExistence type="inferred from homology"/>
<evidence type="ECO:0000256" key="16">
    <source>
        <dbReference type="ARBA" id="ARBA00023242"/>
    </source>
</evidence>
<evidence type="ECO:0000256" key="19">
    <source>
        <dbReference type="RuleBase" id="RU367041"/>
    </source>
</evidence>
<dbReference type="GO" id="GO:0046872">
    <property type="term" value="F:metal ion binding"/>
    <property type="evidence" value="ECO:0007669"/>
    <property type="project" value="UniProtKB-UniRule"/>
</dbReference>
<dbReference type="Gene3D" id="3.40.50.300">
    <property type="entry name" value="P-loop containing nucleotide triphosphate hydrolases"/>
    <property type="match status" value="2"/>
</dbReference>
<evidence type="ECO:0000256" key="9">
    <source>
        <dbReference type="ARBA" id="ARBA00022801"/>
    </source>
</evidence>
<feature type="compositionally biased region" description="Basic and acidic residues" evidence="20">
    <location>
        <begin position="16"/>
        <end position="35"/>
    </location>
</feature>
<dbReference type="EC" id="3.1.-.-" evidence="19"/>
<evidence type="ECO:0000259" key="21">
    <source>
        <dbReference type="Pfam" id="PF08696"/>
    </source>
</evidence>
<dbReference type="SUPFAM" id="SSF52540">
    <property type="entry name" value="P-loop containing nucleoside triphosphate hydrolases"/>
    <property type="match status" value="1"/>
</dbReference>
<dbReference type="InterPro" id="IPR026851">
    <property type="entry name" value="Dna2/JHS1_DEXXQ-box"/>
</dbReference>
<keyword evidence="12 19" id="KW-0408">Iron</keyword>
<keyword evidence="19" id="KW-0158">Chromosome</keyword>
<keyword evidence="4 19" id="KW-0235">DNA replication</keyword>
<feature type="domain" description="DNA2/NAM7 helicase-like C-terminal" evidence="23">
    <location>
        <begin position="810"/>
        <end position="1017"/>
    </location>
</feature>
<dbReference type="InterPro" id="IPR047187">
    <property type="entry name" value="SF1_C_Upf1"/>
</dbReference>
<keyword evidence="16 19" id="KW-0539">Nucleus</keyword>
<evidence type="ECO:0000256" key="17">
    <source>
        <dbReference type="ARBA" id="ARBA00023268"/>
    </source>
</evidence>
<dbReference type="GO" id="GO:0033567">
    <property type="term" value="P:DNA replication, Okazaki fragment processing"/>
    <property type="evidence" value="ECO:0007669"/>
    <property type="project" value="UniProtKB-UniRule"/>
</dbReference>
<evidence type="ECO:0000256" key="6">
    <source>
        <dbReference type="ARBA" id="ARBA00022723"/>
    </source>
</evidence>
<dbReference type="GO" id="GO:0005737">
    <property type="term" value="C:cytoplasm"/>
    <property type="evidence" value="ECO:0007669"/>
    <property type="project" value="TreeGrafter"/>
</dbReference>
<dbReference type="PANTHER" id="PTHR10887">
    <property type="entry name" value="DNA2/NAM7 HELICASE FAMILY"/>
    <property type="match status" value="1"/>
</dbReference>
<evidence type="ECO:0000259" key="23">
    <source>
        <dbReference type="Pfam" id="PF13087"/>
    </source>
</evidence>
<evidence type="ECO:0000256" key="20">
    <source>
        <dbReference type="SAM" id="MobiDB-lite"/>
    </source>
</evidence>
<keyword evidence="25" id="KW-1185">Reference proteome</keyword>
<evidence type="ECO:0000256" key="11">
    <source>
        <dbReference type="ARBA" id="ARBA00022840"/>
    </source>
</evidence>
<dbReference type="Pfam" id="PF08696">
    <property type="entry name" value="Dna2"/>
    <property type="match status" value="1"/>
</dbReference>
<dbReference type="GO" id="GO:0006281">
    <property type="term" value="P:DNA repair"/>
    <property type="evidence" value="ECO:0007669"/>
    <property type="project" value="UniProtKB-KW"/>
</dbReference>
<keyword evidence="3 19" id="KW-0004">4Fe-4S</keyword>
<dbReference type="InterPro" id="IPR041679">
    <property type="entry name" value="DNA2/NAM7-like_C"/>
</dbReference>
<dbReference type="InterPro" id="IPR045055">
    <property type="entry name" value="DNA2/NAM7-like"/>
</dbReference>
<dbReference type="InterPro" id="IPR011604">
    <property type="entry name" value="PDDEXK-like_dom_sf"/>
</dbReference>
<evidence type="ECO:0000256" key="5">
    <source>
        <dbReference type="ARBA" id="ARBA00022722"/>
    </source>
</evidence>
<evidence type="ECO:0000256" key="14">
    <source>
        <dbReference type="ARBA" id="ARBA00023125"/>
    </source>
</evidence>
<comment type="function">
    <text evidence="19">Key enzyme involved in DNA replication and DNA repair. Involved in Okazaki fragments processing by cleaving long flaps that escape FEN1: flaps that are longer than 27 nucleotides are coated by replication protein A complex (RPA), leading to recruit DNA2 which cleaves the flap until it is too short to bind RPA and becomes a substrate for FEN1. Also involved in 5'-end resection of DNA during double-strand break (DSB) repair by mediating the cleavage of 5'-ssDNA.</text>
</comment>
<comment type="catalytic activity">
    <reaction evidence="18 19">
        <text>ATP + H2O = ADP + phosphate + H(+)</text>
        <dbReference type="Rhea" id="RHEA:13065"/>
        <dbReference type="ChEBI" id="CHEBI:15377"/>
        <dbReference type="ChEBI" id="CHEBI:15378"/>
        <dbReference type="ChEBI" id="CHEBI:30616"/>
        <dbReference type="ChEBI" id="CHEBI:43474"/>
        <dbReference type="ChEBI" id="CHEBI:456216"/>
        <dbReference type="EC" id="3.6.4.12"/>
    </reaction>
</comment>
<evidence type="ECO:0000256" key="15">
    <source>
        <dbReference type="ARBA" id="ARBA00023204"/>
    </source>
</evidence>
<feature type="domain" description="DNA2/NAM7 helicase helicase" evidence="22">
    <location>
        <begin position="729"/>
        <end position="802"/>
    </location>
</feature>
<keyword evidence="7 19" id="KW-0547">Nucleotide-binding</keyword>
<evidence type="ECO:0000313" key="24">
    <source>
        <dbReference type="EMBL" id="CBY18458.1"/>
    </source>
</evidence>
<dbReference type="InterPro" id="IPR041677">
    <property type="entry name" value="DNA2/NAM7_AAA_11"/>
</dbReference>
<keyword evidence="14 19" id="KW-0238">DNA-binding</keyword>
<evidence type="ECO:0000256" key="2">
    <source>
        <dbReference type="ARBA" id="ARBA00007913"/>
    </source>
</evidence>
<accession>E4X589</accession>
<feature type="region of interest" description="Disordered" evidence="20">
    <location>
        <begin position="1"/>
        <end position="43"/>
    </location>
</feature>
<dbReference type="Pfam" id="PF13086">
    <property type="entry name" value="AAA_11"/>
    <property type="match status" value="2"/>
</dbReference>
<keyword evidence="6 19" id="KW-0479">Metal-binding</keyword>
<evidence type="ECO:0000313" key="25">
    <source>
        <dbReference type="Proteomes" id="UP000001307"/>
    </source>
</evidence>
<dbReference type="CDD" id="cd18808">
    <property type="entry name" value="SF1_C_Upf1"/>
    <property type="match status" value="1"/>
</dbReference>
<dbReference type="GO" id="GO:0051539">
    <property type="term" value="F:4 iron, 4 sulfur cluster binding"/>
    <property type="evidence" value="ECO:0007669"/>
    <property type="project" value="UniProtKB-UniRule"/>
</dbReference>
<evidence type="ECO:0000256" key="13">
    <source>
        <dbReference type="ARBA" id="ARBA00023014"/>
    </source>
</evidence>
<organism evidence="24">
    <name type="scientific">Oikopleura dioica</name>
    <name type="common">Tunicate</name>
    <dbReference type="NCBI Taxonomy" id="34765"/>
    <lineage>
        <taxon>Eukaryota</taxon>
        <taxon>Metazoa</taxon>
        <taxon>Chordata</taxon>
        <taxon>Tunicata</taxon>
        <taxon>Appendicularia</taxon>
        <taxon>Copelata</taxon>
        <taxon>Oikopleuridae</taxon>
        <taxon>Oikopleura</taxon>
    </lineage>
</organism>
<comment type="cofactor">
    <cofactor evidence="1">
        <name>[4Fe-4S] cluster</name>
        <dbReference type="ChEBI" id="CHEBI:49883"/>
    </cofactor>
</comment>
<dbReference type="GO" id="GO:0005694">
    <property type="term" value="C:chromosome"/>
    <property type="evidence" value="ECO:0007669"/>
    <property type="project" value="UniProtKB-SubCell"/>
</dbReference>
<keyword evidence="11 19" id="KW-0067">ATP-binding</keyword>